<evidence type="ECO:0008006" key="3">
    <source>
        <dbReference type="Google" id="ProtNLM"/>
    </source>
</evidence>
<evidence type="ECO:0000313" key="1">
    <source>
        <dbReference type="EMBL" id="CCQ37608.1"/>
    </source>
</evidence>
<dbReference type="InterPro" id="IPR036291">
    <property type="entry name" value="NAD(P)-bd_dom_sf"/>
</dbReference>
<dbReference type="SUPFAM" id="SSF51735">
    <property type="entry name" value="NAD(P)-binding Rossmann-fold domains"/>
    <property type="match status" value="1"/>
</dbReference>
<reference evidence="1 2" key="1">
    <citation type="journal article" date="2013" name="Genome Announc.">
        <title>Genome of the haloarchaeon Natronomonas moolapensis, a neutrophilic member of a previously haloalkaliphilic genus.</title>
        <authorList>
            <person name="Dyall-Smith M.L."/>
            <person name="Pfeiffer F."/>
            <person name="Oberwinkler T."/>
            <person name="Klee K."/>
            <person name="Rampp M."/>
            <person name="Palm P."/>
            <person name="Gross K."/>
            <person name="Schuster S.C."/>
            <person name="Oesterhelt D."/>
        </authorList>
    </citation>
    <scope>NUCLEOTIDE SEQUENCE [LARGE SCALE GENOMIC DNA]</scope>
    <source>
        <strain evidence="2">DSM 18674 / JCM 14361 / 8.8.11</strain>
    </source>
</reference>
<dbReference type="Proteomes" id="UP000011867">
    <property type="component" value="Chromosome"/>
</dbReference>
<dbReference type="HOGENOM" id="CLU_170794_0_0_2"/>
<organism evidence="1 2">
    <name type="scientific">Natronomonas moolapensis (strain DSM 18674 / CECT 7526 / JCM 14361 / 8.8.11)</name>
    <dbReference type="NCBI Taxonomy" id="268739"/>
    <lineage>
        <taxon>Archaea</taxon>
        <taxon>Methanobacteriati</taxon>
        <taxon>Methanobacteriota</taxon>
        <taxon>Stenosarchaea group</taxon>
        <taxon>Halobacteria</taxon>
        <taxon>Halobacteriales</taxon>
        <taxon>Natronomonadaceae</taxon>
        <taxon>Natronomonas</taxon>
    </lineage>
</organism>
<dbReference type="RefSeq" id="WP_015410346.1">
    <property type="nucleotide sequence ID" value="NC_020388.1"/>
</dbReference>
<sequence length="107" mass="11171">MSEVIVAGGDPEEIGAALEAQGGTVRYAEGTANRSALEAAGIERADALVVTDAGLATSVTVALERNPDLRTVIYARESAPEFVRGQADHIVDPELLGPDTLAEELLR</sequence>
<dbReference type="Pfam" id="PF23443">
    <property type="entry name" value="DUF7126"/>
    <property type="match status" value="1"/>
</dbReference>
<gene>
    <name evidence="1" type="ordered locus">Nmlp_3481</name>
</gene>
<name>M1XT67_NATM8</name>
<protein>
    <recommendedName>
        <fullName evidence="3">CTP synthetase</fullName>
    </recommendedName>
</protein>
<dbReference type="KEGG" id="nmo:Nmlp_3481"/>
<evidence type="ECO:0000313" key="2">
    <source>
        <dbReference type="Proteomes" id="UP000011867"/>
    </source>
</evidence>
<dbReference type="OrthoDB" id="302988at2157"/>
<dbReference type="GeneID" id="14652951"/>
<proteinExistence type="predicted"/>
<dbReference type="eggNOG" id="arCOG04783">
    <property type="taxonomic scope" value="Archaea"/>
</dbReference>
<dbReference type="Gene3D" id="3.40.50.720">
    <property type="entry name" value="NAD(P)-binding Rossmann-like Domain"/>
    <property type="match status" value="1"/>
</dbReference>
<dbReference type="InterPro" id="IPR055550">
    <property type="entry name" value="DUF7126"/>
</dbReference>
<dbReference type="AlphaFoldDB" id="M1XT67"/>
<keyword evidence="2" id="KW-1185">Reference proteome</keyword>
<dbReference type="EMBL" id="HF582854">
    <property type="protein sequence ID" value="CCQ37608.1"/>
    <property type="molecule type" value="Genomic_DNA"/>
</dbReference>
<dbReference type="STRING" id="268739.Nmlp_3481"/>
<accession>M1XT67</accession>